<dbReference type="InterPro" id="IPR038559">
    <property type="entry name" value="XkdN-like_sf"/>
</dbReference>
<organism evidence="1 2">
    <name type="scientific">Leuconostoc fallax</name>
    <dbReference type="NCBI Taxonomy" id="1251"/>
    <lineage>
        <taxon>Bacteria</taxon>
        <taxon>Bacillati</taxon>
        <taxon>Bacillota</taxon>
        <taxon>Bacilli</taxon>
        <taxon>Lactobacillales</taxon>
        <taxon>Lactobacillaceae</taxon>
        <taxon>Leuconostoc</taxon>
    </lineage>
</organism>
<name>A0A4R5N996_9LACO</name>
<evidence type="ECO:0008006" key="3">
    <source>
        <dbReference type="Google" id="ProtNLM"/>
    </source>
</evidence>
<proteinExistence type="predicted"/>
<dbReference type="Pfam" id="PF08890">
    <property type="entry name" value="Phage_TAC_5"/>
    <property type="match status" value="1"/>
</dbReference>
<dbReference type="AlphaFoldDB" id="A0A4R5N996"/>
<dbReference type="InterPro" id="IPR014986">
    <property type="entry name" value="XkdN-like"/>
</dbReference>
<evidence type="ECO:0000313" key="2">
    <source>
        <dbReference type="Proteomes" id="UP000295681"/>
    </source>
</evidence>
<evidence type="ECO:0000313" key="1">
    <source>
        <dbReference type="EMBL" id="TDG68074.1"/>
    </source>
</evidence>
<dbReference type="Gene3D" id="3.30.2220.30">
    <property type="match status" value="1"/>
</dbReference>
<sequence length="138" mass="15254">MTETAYNVSDFLKENVEATVEQKEVKIDRFPKPFVIKTITEAENTALRQRATVKLRSKNGQVRTETDGDKYAGLLVVASTVVPNFSDAVLQENYGTGSAVDTARTMLRAGEFATLAKEVTEFNGFNEDVNDLVEDAKN</sequence>
<dbReference type="EMBL" id="PUFI01000014">
    <property type="protein sequence ID" value="TDG68074.1"/>
    <property type="molecule type" value="Genomic_DNA"/>
</dbReference>
<dbReference type="RefSeq" id="WP_133264390.1">
    <property type="nucleotide sequence ID" value="NZ_PUFI01000014.1"/>
</dbReference>
<accession>A0A4R5N996</accession>
<reference evidence="1 2" key="1">
    <citation type="journal article" date="2019" name="Appl. Microbiol. Biotechnol.">
        <title>Uncovering carbohydrate metabolism through a genotype-phenotype association study of 56 lactic acid bacteria genomes.</title>
        <authorList>
            <person name="Buron-Moles G."/>
            <person name="Chailyan A."/>
            <person name="Dolejs I."/>
            <person name="Forster J."/>
            <person name="Miks M.H."/>
        </authorList>
    </citation>
    <scope>NUCLEOTIDE SEQUENCE [LARGE SCALE GENOMIC DNA]</scope>
    <source>
        <strain evidence="1 2">ATCC 700006</strain>
    </source>
</reference>
<dbReference type="Proteomes" id="UP000295681">
    <property type="component" value="Unassembled WGS sequence"/>
</dbReference>
<gene>
    <name evidence="1" type="ORF">C5L23_000380</name>
</gene>
<keyword evidence="2" id="KW-1185">Reference proteome</keyword>
<comment type="caution">
    <text evidence="1">The sequence shown here is derived from an EMBL/GenBank/DDBJ whole genome shotgun (WGS) entry which is preliminary data.</text>
</comment>
<protein>
    <recommendedName>
        <fullName evidence="3">Phage XkdN-like protein</fullName>
    </recommendedName>
</protein>
<dbReference type="STRING" id="907931.GCA_000165675_00969"/>